<comment type="similarity">
    <text evidence="6 16">Belongs to the glycosyltransferase 2 family.</text>
</comment>
<keyword evidence="7 16" id="KW-0328">Glycosyltransferase</keyword>
<gene>
    <name evidence="19" type="primary">LgM4147LRVhigh.35.02230.00210</name>
    <name evidence="19" type="ORF">BN36_3568580</name>
</gene>
<comment type="cofactor">
    <cofactor evidence="1">
        <name>Ca(2+)</name>
        <dbReference type="ChEBI" id="CHEBI:29108"/>
    </cofactor>
</comment>
<comment type="subunit">
    <text evidence="16">Component of the dolichol-phosphate mannose (DPM) synthase complex.</text>
</comment>
<evidence type="ECO:0000256" key="7">
    <source>
        <dbReference type="ARBA" id="ARBA00022676"/>
    </source>
</evidence>
<dbReference type="InterPro" id="IPR001173">
    <property type="entry name" value="Glyco_trans_2-like"/>
</dbReference>
<keyword evidence="9 17" id="KW-0812">Transmembrane</keyword>
<evidence type="ECO:0000256" key="2">
    <source>
        <dbReference type="ARBA" id="ARBA00001936"/>
    </source>
</evidence>
<reference evidence="19" key="1">
    <citation type="submission" date="2012-08" db="EMBL/GenBank/DDBJ databases">
        <title>Comparative genomics of metastatic and non-metastatic Leishmania guyanensis provides insights into polygenic factors involved in Leishmania RNA virus infection.</title>
        <authorList>
            <person name="Smith D."/>
            <person name="Hertz-Fowler C."/>
            <person name="Martin R."/>
            <person name="Dickens N."/>
            <person name="Fasel N."/>
            <person name="Falquet L."/>
            <person name="Beverley S."/>
            <person name="Zangger H."/>
            <person name="Calderon-Copete S."/>
            <person name="Mottram J."/>
            <person name="Xenarios I."/>
        </authorList>
    </citation>
    <scope>NUCLEOTIDE SEQUENCE</scope>
    <source>
        <strain evidence="19">MHOM/BR/75/M4147/SSU:IR2SAT-LUC</strain>
    </source>
</reference>
<evidence type="ECO:0000256" key="16">
    <source>
        <dbReference type="RuleBase" id="RU365083"/>
    </source>
</evidence>
<accession>A0A1E1J702</accession>
<dbReference type="InterPro" id="IPR029044">
    <property type="entry name" value="Nucleotide-diphossugar_trans"/>
</dbReference>
<evidence type="ECO:0000256" key="8">
    <source>
        <dbReference type="ARBA" id="ARBA00022679"/>
    </source>
</evidence>
<dbReference type="Gene3D" id="3.90.550.10">
    <property type="entry name" value="Spore Coat Polysaccharide Biosynthesis Protein SpsA, Chain A"/>
    <property type="match status" value="1"/>
</dbReference>
<evidence type="ECO:0000256" key="9">
    <source>
        <dbReference type="ARBA" id="ARBA00022692"/>
    </source>
</evidence>
<evidence type="ECO:0000256" key="13">
    <source>
        <dbReference type="ARBA" id="ARBA00023136"/>
    </source>
</evidence>
<evidence type="ECO:0000256" key="11">
    <source>
        <dbReference type="ARBA" id="ARBA00022842"/>
    </source>
</evidence>
<dbReference type="GO" id="GO:0035269">
    <property type="term" value="P:protein O-linked glycosylation via mannose"/>
    <property type="evidence" value="ECO:0007669"/>
    <property type="project" value="TreeGrafter"/>
</dbReference>
<keyword evidence="14" id="KW-0464">Manganese</keyword>
<evidence type="ECO:0000256" key="3">
    <source>
        <dbReference type="ARBA" id="ARBA00001946"/>
    </source>
</evidence>
<evidence type="ECO:0000256" key="10">
    <source>
        <dbReference type="ARBA" id="ARBA00022723"/>
    </source>
</evidence>
<comment type="pathway">
    <text evidence="5 16">Protein modification; protein glycosylation.</text>
</comment>
<comment type="cofactor">
    <cofactor evidence="3">
        <name>Mg(2+)</name>
        <dbReference type="ChEBI" id="CHEBI:18420"/>
    </cofactor>
</comment>
<keyword evidence="8 16" id="KW-0808">Transferase</keyword>
<evidence type="ECO:0000256" key="15">
    <source>
        <dbReference type="ARBA" id="ARBA00053724"/>
    </source>
</evidence>
<comment type="subcellular location">
    <subcellularLocation>
        <location evidence="4">Endomembrane system</location>
    </subcellularLocation>
    <subcellularLocation>
        <location evidence="16">Endoplasmic reticulum</location>
    </subcellularLocation>
</comment>
<sequence>MVVNMQYSIIVPTYKEYGNLEPLTRRVFAAVKEQGLPVEAVEMLIVDDNSCDGSKEVIEKLHQQGFNVRIDVRTVERGLSSAVIHGLHNTTGVYKVVMDADLQHPPESVPALFKALRCDGVEFVCGTRYGAGVVIDKNWPAHRRLISWGARLLARPLTTLSDPMSGFFGIRDDVFKRHAGEVNSIGYKIALELFVKCRVQRFAEVNFHFSIRTYGESKLTGKVIFNYLQHLYALYLFKVGPLFYTLLAVTVMFVLYLVVFLYHSLF</sequence>
<feature type="domain" description="Glycosyltransferase 2-like" evidence="18">
    <location>
        <begin position="8"/>
        <end position="177"/>
    </location>
</feature>
<evidence type="ECO:0000256" key="14">
    <source>
        <dbReference type="ARBA" id="ARBA00023211"/>
    </source>
</evidence>
<dbReference type="EMBL" id="CALQ01001794">
    <property type="protein sequence ID" value="CCM19375.1"/>
    <property type="molecule type" value="Genomic_DNA"/>
</dbReference>
<dbReference type="InterPro" id="IPR039528">
    <property type="entry name" value="DPM1-like"/>
</dbReference>
<dbReference type="PANTHER" id="PTHR43398">
    <property type="entry name" value="DOLICHOL-PHOSPHATE MANNOSYLTRANSFERASE SUBUNIT 1"/>
    <property type="match status" value="1"/>
</dbReference>
<dbReference type="SUPFAM" id="SSF53448">
    <property type="entry name" value="Nucleotide-diphospho-sugar transferases"/>
    <property type="match status" value="1"/>
</dbReference>
<protein>
    <recommendedName>
        <fullName evidence="16">Dolichol-phosphate mannosyltransferase subunit 1</fullName>
        <ecNumber evidence="16">2.4.1.83</ecNumber>
    </recommendedName>
</protein>
<dbReference type="Pfam" id="PF00535">
    <property type="entry name" value="Glycos_transf_2"/>
    <property type="match status" value="1"/>
</dbReference>
<evidence type="ECO:0000313" key="19">
    <source>
        <dbReference type="EMBL" id="CCM19375.1"/>
    </source>
</evidence>
<proteinExistence type="inferred from homology"/>
<keyword evidence="13 17" id="KW-0472">Membrane</keyword>
<evidence type="ECO:0000256" key="1">
    <source>
        <dbReference type="ARBA" id="ARBA00001913"/>
    </source>
</evidence>
<comment type="cofactor">
    <cofactor evidence="2">
        <name>Mn(2+)</name>
        <dbReference type="ChEBI" id="CHEBI:29035"/>
    </cofactor>
</comment>
<dbReference type="EC" id="2.4.1.83" evidence="16"/>
<dbReference type="AlphaFoldDB" id="A0A1E1J702"/>
<keyword evidence="12 17" id="KW-1133">Transmembrane helix</keyword>
<evidence type="ECO:0000259" key="18">
    <source>
        <dbReference type="Pfam" id="PF00535"/>
    </source>
</evidence>
<evidence type="ECO:0000256" key="17">
    <source>
        <dbReference type="SAM" id="Phobius"/>
    </source>
</evidence>
<dbReference type="CDD" id="cd06442">
    <property type="entry name" value="DPM1_like"/>
    <property type="match status" value="1"/>
</dbReference>
<feature type="transmembrane region" description="Helical" evidence="17">
    <location>
        <begin position="242"/>
        <end position="262"/>
    </location>
</feature>
<dbReference type="PANTHER" id="PTHR43398:SF1">
    <property type="entry name" value="DOLICHOL-PHOSPHATE MANNOSYLTRANSFERASE SUBUNIT 1"/>
    <property type="match status" value="1"/>
</dbReference>
<evidence type="ECO:0000256" key="6">
    <source>
        <dbReference type="ARBA" id="ARBA00006739"/>
    </source>
</evidence>
<organism evidence="19">
    <name type="scientific">Leishmania guyanensis</name>
    <dbReference type="NCBI Taxonomy" id="5670"/>
    <lineage>
        <taxon>Eukaryota</taxon>
        <taxon>Discoba</taxon>
        <taxon>Euglenozoa</taxon>
        <taxon>Kinetoplastea</taxon>
        <taxon>Metakinetoplastina</taxon>
        <taxon>Trypanosomatida</taxon>
        <taxon>Trypanosomatidae</taxon>
        <taxon>Leishmaniinae</taxon>
        <taxon>Leishmania</taxon>
        <taxon>Leishmania guyanensis species complex</taxon>
    </lineage>
</organism>
<keyword evidence="11" id="KW-0460">Magnesium</keyword>
<evidence type="ECO:0000256" key="4">
    <source>
        <dbReference type="ARBA" id="ARBA00004308"/>
    </source>
</evidence>
<keyword evidence="10" id="KW-0479">Metal-binding</keyword>
<comment type="function">
    <text evidence="15 16">Transfers mannose from GDP-mannose to dolichol monophosphate to form dolichol phosphate mannose (Dol-P-Man) which is the mannosyl donor in pathways leading to N-glycosylation, glycosyl phosphatidylinositol membrane anchoring, and O-mannosylation of proteins.</text>
</comment>
<comment type="catalytic activity">
    <reaction evidence="16">
        <text>a di-trans,poly-cis-dolichyl phosphate + GDP-alpha-D-mannose = a di-trans,poly-cis-dolichyl beta-D-mannosyl phosphate + GDP</text>
        <dbReference type="Rhea" id="RHEA:21184"/>
        <dbReference type="Rhea" id="RHEA-COMP:19498"/>
        <dbReference type="Rhea" id="RHEA-COMP:19501"/>
        <dbReference type="ChEBI" id="CHEBI:57527"/>
        <dbReference type="ChEBI" id="CHEBI:57683"/>
        <dbReference type="ChEBI" id="CHEBI:58189"/>
        <dbReference type="ChEBI" id="CHEBI:58211"/>
    </reaction>
</comment>
<dbReference type="GO" id="GO:0006506">
    <property type="term" value="P:GPI anchor biosynthetic process"/>
    <property type="evidence" value="ECO:0007669"/>
    <property type="project" value="TreeGrafter"/>
</dbReference>
<dbReference type="GO" id="GO:0004582">
    <property type="term" value="F:dolichyl-phosphate beta-D-mannosyltransferase activity"/>
    <property type="evidence" value="ECO:0007669"/>
    <property type="project" value="UniProtKB-UniRule"/>
</dbReference>
<dbReference type="FunFam" id="3.90.550.10:FF:000119">
    <property type="entry name" value="Dolichol-phosphate mannosyltransferase subunit 1"/>
    <property type="match status" value="1"/>
</dbReference>
<keyword evidence="16" id="KW-0256">Endoplasmic reticulum</keyword>
<evidence type="ECO:0000256" key="12">
    <source>
        <dbReference type="ARBA" id="ARBA00022989"/>
    </source>
</evidence>
<dbReference type="GO" id="GO:0005789">
    <property type="term" value="C:endoplasmic reticulum membrane"/>
    <property type="evidence" value="ECO:0007669"/>
    <property type="project" value="TreeGrafter"/>
</dbReference>
<dbReference type="GO" id="GO:0006488">
    <property type="term" value="P:dolichol-linked oligosaccharide biosynthetic process"/>
    <property type="evidence" value="ECO:0007669"/>
    <property type="project" value="TreeGrafter"/>
</dbReference>
<dbReference type="GO" id="GO:0046872">
    <property type="term" value="F:metal ion binding"/>
    <property type="evidence" value="ECO:0007669"/>
    <property type="project" value="UniProtKB-KW"/>
</dbReference>
<name>A0A1E1J702_LEIGU</name>
<evidence type="ECO:0000256" key="5">
    <source>
        <dbReference type="ARBA" id="ARBA00004922"/>
    </source>
</evidence>
<dbReference type="UniPathway" id="UPA00378"/>